<feature type="site" description="May be important for catalysis" evidence="7">
    <location>
        <position position="324"/>
    </location>
</feature>
<evidence type="ECO:0000313" key="10">
    <source>
        <dbReference type="EMBL" id="SHI43517.1"/>
    </source>
</evidence>
<dbReference type="Pfam" id="PF01120">
    <property type="entry name" value="Alpha_L_fucos"/>
    <property type="match status" value="1"/>
</dbReference>
<dbReference type="Proteomes" id="UP000184050">
    <property type="component" value="Unassembled WGS sequence"/>
</dbReference>
<dbReference type="SMART" id="SM00812">
    <property type="entry name" value="Alpha_L_fucos"/>
    <property type="match status" value="1"/>
</dbReference>
<evidence type="ECO:0000256" key="6">
    <source>
        <dbReference type="ARBA" id="ARBA00023295"/>
    </source>
</evidence>
<evidence type="ECO:0000256" key="2">
    <source>
        <dbReference type="ARBA" id="ARBA00007951"/>
    </source>
</evidence>
<dbReference type="InterPro" id="IPR013780">
    <property type="entry name" value="Glyco_hydro_b"/>
</dbReference>
<evidence type="ECO:0000259" key="9">
    <source>
        <dbReference type="Pfam" id="PF16757"/>
    </source>
</evidence>
<dbReference type="GO" id="GO:0006004">
    <property type="term" value="P:fucose metabolic process"/>
    <property type="evidence" value="ECO:0007669"/>
    <property type="project" value="InterPro"/>
</dbReference>
<dbReference type="Pfam" id="PF16757">
    <property type="entry name" value="Fucosidase_C"/>
    <property type="match status" value="1"/>
</dbReference>
<dbReference type="EC" id="3.2.1.51" evidence="3"/>
<dbReference type="InterPro" id="IPR000933">
    <property type="entry name" value="Glyco_hydro_29"/>
</dbReference>
<dbReference type="InterPro" id="IPR057739">
    <property type="entry name" value="Glyco_hydro_29_N"/>
</dbReference>
<dbReference type="InterPro" id="IPR031919">
    <property type="entry name" value="Fucosidase_C"/>
</dbReference>
<dbReference type="InterPro" id="IPR017853">
    <property type="entry name" value="GH"/>
</dbReference>
<keyword evidence="11" id="KW-1185">Reference proteome</keyword>
<dbReference type="AlphaFoldDB" id="A0A1M6B4C5"/>
<dbReference type="PANTHER" id="PTHR10030:SF37">
    <property type="entry name" value="ALPHA-L-FUCOSIDASE-RELATED"/>
    <property type="match status" value="1"/>
</dbReference>
<gene>
    <name evidence="10" type="ORF">SAMN05444280_10281</name>
</gene>
<dbReference type="STRING" id="1168035.SAMN05444280_10281"/>
<evidence type="ECO:0000259" key="8">
    <source>
        <dbReference type="Pfam" id="PF01120"/>
    </source>
</evidence>
<dbReference type="Gene3D" id="3.20.20.80">
    <property type="entry name" value="Glycosidases"/>
    <property type="match status" value="1"/>
</dbReference>
<dbReference type="OrthoDB" id="1389336at2"/>
<feature type="domain" description="Glycoside hydrolase family 29 N-terminal" evidence="8">
    <location>
        <begin position="17"/>
        <end position="391"/>
    </location>
</feature>
<evidence type="ECO:0000256" key="3">
    <source>
        <dbReference type="ARBA" id="ARBA00012662"/>
    </source>
</evidence>
<keyword evidence="5" id="KW-0378">Hydrolase</keyword>
<evidence type="ECO:0000256" key="5">
    <source>
        <dbReference type="ARBA" id="ARBA00022801"/>
    </source>
</evidence>
<accession>A0A1M6B4C5</accession>
<keyword evidence="6" id="KW-0326">Glycosidase</keyword>
<proteinExistence type="inferred from homology"/>
<comment type="similarity">
    <text evidence="2">Belongs to the glycosyl hydrolase 29 family.</text>
</comment>
<evidence type="ECO:0000256" key="4">
    <source>
        <dbReference type="ARBA" id="ARBA00022729"/>
    </source>
</evidence>
<keyword evidence="4" id="KW-0732">Signal</keyword>
<dbReference type="PIRSF" id="PIRSF001092">
    <property type="entry name" value="Alpha-L-fucosidase"/>
    <property type="match status" value="1"/>
</dbReference>
<comment type="function">
    <text evidence="1">Alpha-L-fucosidase is responsible for hydrolyzing the alpha-1,6-linked fucose joined to the reducing-end N-acetylglucosamine of the carbohydrate moieties of glycoproteins.</text>
</comment>
<sequence>MKKLIFIIPVLFVLISQAQYEHEVTGYEWPEDEKVLQKLEEWQDLKFGLLMHWGSYSQWGIVESWSICPEDYGWCERKKGSNPDDYFTYKKEYENLKLSFNPVNFNPDKWAEAASDAGMKYVVFTTKHHDGFCMFDSKYTDYKITDEESPFSTNPRANVAKEIFDAFRAKDMWAGAYFSKPDWNHENYWDPKFPPLDRNVNYDPELYPEKWEKYVDFTHNQIMELMTDYGDIDILWLDGGWVAKKPAPMLEEAYAHKAEGVSSGFIKNRVVNQDIRMDELAAKAREKQPGLIVVDRAVRGPNQNYLTPENRVPETQLPYPWESCIIAGGGWSWVPNPEFMTPKQAIHMLVDIVAKGGNLLYNIGPGPDGTWPQGAYELLAAMGAWIKVNGEAIYSTRAIEPFKTDNICLTQKKDTKEVYAIYLEQGQSEGLTSSEPLANGLPESFTVKGIFAADNAKLSMLGARGNLKWENTGEGVKIFIPRKIRNNLPCDLAWAVKISEVK</sequence>
<dbReference type="GO" id="GO:0004560">
    <property type="term" value="F:alpha-L-fucosidase activity"/>
    <property type="evidence" value="ECO:0007669"/>
    <property type="project" value="InterPro"/>
</dbReference>
<name>A0A1M6B4C5_9BACT</name>
<dbReference type="GO" id="GO:0005764">
    <property type="term" value="C:lysosome"/>
    <property type="evidence" value="ECO:0007669"/>
    <property type="project" value="TreeGrafter"/>
</dbReference>
<evidence type="ECO:0000313" key="11">
    <source>
        <dbReference type="Proteomes" id="UP000184050"/>
    </source>
</evidence>
<evidence type="ECO:0000256" key="7">
    <source>
        <dbReference type="PIRSR" id="PIRSR001092-1"/>
    </source>
</evidence>
<evidence type="ECO:0000256" key="1">
    <source>
        <dbReference type="ARBA" id="ARBA00004071"/>
    </source>
</evidence>
<dbReference type="Gene3D" id="2.60.40.1180">
    <property type="entry name" value="Golgi alpha-mannosidase II"/>
    <property type="match status" value="1"/>
</dbReference>
<dbReference type="RefSeq" id="WP_073164592.1">
    <property type="nucleotide sequence ID" value="NZ_FQZE01000002.1"/>
</dbReference>
<protein>
    <recommendedName>
        <fullName evidence="3">alpha-L-fucosidase</fullName>
        <ecNumber evidence="3">3.2.1.51</ecNumber>
    </recommendedName>
</protein>
<dbReference type="EMBL" id="FQZE01000002">
    <property type="protein sequence ID" value="SHI43517.1"/>
    <property type="molecule type" value="Genomic_DNA"/>
</dbReference>
<dbReference type="InterPro" id="IPR016286">
    <property type="entry name" value="FUC_metazoa-typ"/>
</dbReference>
<dbReference type="SUPFAM" id="SSF51445">
    <property type="entry name" value="(Trans)glycosidases"/>
    <property type="match status" value="1"/>
</dbReference>
<feature type="domain" description="Alpha-L-fucosidase C-terminal" evidence="9">
    <location>
        <begin position="404"/>
        <end position="498"/>
    </location>
</feature>
<dbReference type="PANTHER" id="PTHR10030">
    <property type="entry name" value="ALPHA-L-FUCOSIDASE"/>
    <property type="match status" value="1"/>
</dbReference>
<dbReference type="GO" id="GO:0016139">
    <property type="term" value="P:glycoside catabolic process"/>
    <property type="evidence" value="ECO:0007669"/>
    <property type="project" value="TreeGrafter"/>
</dbReference>
<reference evidence="10 11" key="1">
    <citation type="submission" date="2016-11" db="EMBL/GenBank/DDBJ databases">
        <authorList>
            <person name="Jaros S."/>
            <person name="Januszkiewicz K."/>
            <person name="Wedrychowicz H."/>
        </authorList>
    </citation>
    <scope>NUCLEOTIDE SEQUENCE [LARGE SCALE GENOMIC DNA]</scope>
    <source>
        <strain evidence="10 11">DSM 27063</strain>
    </source>
</reference>
<organism evidence="10 11">
    <name type="scientific">Tangfeifania diversioriginum</name>
    <dbReference type="NCBI Taxonomy" id="1168035"/>
    <lineage>
        <taxon>Bacteria</taxon>
        <taxon>Pseudomonadati</taxon>
        <taxon>Bacteroidota</taxon>
        <taxon>Bacteroidia</taxon>
        <taxon>Marinilabiliales</taxon>
        <taxon>Prolixibacteraceae</taxon>
        <taxon>Tangfeifania</taxon>
    </lineage>
</organism>